<protein>
    <submittedName>
        <fullName evidence="3">Uncharacterized protein</fullName>
    </submittedName>
</protein>
<reference evidence="3 4" key="1">
    <citation type="submission" date="2019-06" db="EMBL/GenBank/DDBJ databases">
        <title>Sequencing the genomes of 1000 actinobacteria strains.</title>
        <authorList>
            <person name="Klenk H.-P."/>
        </authorList>
    </citation>
    <scope>NUCLEOTIDE SEQUENCE [LARGE SCALE GENOMIC DNA]</scope>
    <source>
        <strain evidence="3 4">DSM 4813</strain>
    </source>
</reference>
<keyword evidence="2" id="KW-0472">Membrane</keyword>
<evidence type="ECO:0000313" key="4">
    <source>
        <dbReference type="Proteomes" id="UP000315389"/>
    </source>
</evidence>
<feature type="compositionally biased region" description="Basic residues" evidence="1">
    <location>
        <begin position="1"/>
        <end position="10"/>
    </location>
</feature>
<keyword evidence="2" id="KW-1133">Transmembrane helix</keyword>
<accession>A0A542ZA35</accession>
<evidence type="ECO:0000256" key="1">
    <source>
        <dbReference type="SAM" id="MobiDB-lite"/>
    </source>
</evidence>
<feature type="transmembrane region" description="Helical" evidence="2">
    <location>
        <begin position="51"/>
        <end position="71"/>
    </location>
</feature>
<evidence type="ECO:0000256" key="2">
    <source>
        <dbReference type="SAM" id="Phobius"/>
    </source>
</evidence>
<sequence length="196" mass="21962">MQRINKHARLQCKSPAGNCTDEQEATSSPSEPSDAQMHQRKRRRKHRRREFLILVLGLCVFASLLAGAFWWRFGHEFQPCDVQDRENDRIIATAWAEVSTLPLEDGGSGGACDSDPKEFSSQRLPATERDSLVQRFLAAGWKLTEDSEAMAMAPNAFGITSWEGFSKRVRWRPLSASLTEFDGGISVTLRVEGSAF</sequence>
<keyword evidence="2" id="KW-0812">Transmembrane</keyword>
<name>A0A542ZA35_RARFA</name>
<organism evidence="3 4">
    <name type="scientific">Rarobacter faecitabidus</name>
    <dbReference type="NCBI Taxonomy" id="13243"/>
    <lineage>
        <taxon>Bacteria</taxon>
        <taxon>Bacillati</taxon>
        <taxon>Actinomycetota</taxon>
        <taxon>Actinomycetes</taxon>
        <taxon>Micrococcales</taxon>
        <taxon>Rarobacteraceae</taxon>
        <taxon>Rarobacter</taxon>
    </lineage>
</organism>
<gene>
    <name evidence="3" type="ORF">FB461_2328</name>
</gene>
<dbReference type="AlphaFoldDB" id="A0A542ZA35"/>
<proteinExistence type="predicted"/>
<feature type="region of interest" description="Disordered" evidence="1">
    <location>
        <begin position="1"/>
        <end position="42"/>
    </location>
</feature>
<comment type="caution">
    <text evidence="3">The sequence shown here is derived from an EMBL/GenBank/DDBJ whole genome shotgun (WGS) entry which is preliminary data.</text>
</comment>
<dbReference type="Proteomes" id="UP000315389">
    <property type="component" value="Unassembled WGS sequence"/>
</dbReference>
<evidence type="ECO:0000313" key="3">
    <source>
        <dbReference type="EMBL" id="TQL57207.1"/>
    </source>
</evidence>
<keyword evidence="4" id="KW-1185">Reference proteome</keyword>
<dbReference type="EMBL" id="VFOS01000005">
    <property type="protein sequence ID" value="TQL57207.1"/>
    <property type="molecule type" value="Genomic_DNA"/>
</dbReference>